<feature type="chain" id="PRO_5039317948" description="DUF3558 domain-containing protein" evidence="2">
    <location>
        <begin position="21"/>
        <end position="205"/>
    </location>
</feature>
<feature type="region of interest" description="Disordered" evidence="1">
    <location>
        <begin position="28"/>
        <end position="53"/>
    </location>
</feature>
<reference evidence="4" key="1">
    <citation type="submission" date="2016-10" db="EMBL/GenBank/DDBJ databases">
        <authorList>
            <person name="Varghese N."/>
            <person name="Submissions S."/>
        </authorList>
    </citation>
    <scope>NUCLEOTIDE SEQUENCE [LARGE SCALE GENOMIC DNA]</scope>
    <source>
        <strain evidence="4">CGMCC 4.3530</strain>
    </source>
</reference>
<feature type="signal peptide" evidence="2">
    <location>
        <begin position="1"/>
        <end position="20"/>
    </location>
</feature>
<proteinExistence type="predicted"/>
<evidence type="ECO:0000313" key="4">
    <source>
        <dbReference type="Proteomes" id="UP000199529"/>
    </source>
</evidence>
<dbReference type="InterPro" id="IPR024520">
    <property type="entry name" value="DUF3558"/>
</dbReference>
<dbReference type="AlphaFoldDB" id="A0A1H2WG75"/>
<dbReference type="STRING" id="418495.SAMN05216215_1005157"/>
<dbReference type="Proteomes" id="UP000199529">
    <property type="component" value="Unassembled WGS sequence"/>
</dbReference>
<evidence type="ECO:0000256" key="2">
    <source>
        <dbReference type="SAM" id="SignalP"/>
    </source>
</evidence>
<protein>
    <recommendedName>
        <fullName evidence="5">DUF3558 domain-containing protein</fullName>
    </recommendedName>
</protein>
<dbReference type="OrthoDB" id="3682188at2"/>
<evidence type="ECO:0008006" key="5">
    <source>
        <dbReference type="Google" id="ProtNLM"/>
    </source>
</evidence>
<sequence length="205" mass="21383">MRGLVRARLGYGLIAVAAVAALTSCTVNGPDPDSEPPATSAPTTKSSSLDLPQRPRDLAIAGKQDAEICAWLKSEQKQSLQIGGSGRPVQRNGNNYNGCAFLGEAGNAQFGFALRVVPEGIQSFMSEVNSSPESEKAFEINGFGAVQGQIAGGESLGCDVFVDAAEGQTLWINMMLQTPGGMDNDQMCERAKQAAEAAVTTLQGS</sequence>
<gene>
    <name evidence="3" type="ORF">SAMN05216215_1005157</name>
</gene>
<dbReference type="PROSITE" id="PS51257">
    <property type="entry name" value="PROKAR_LIPOPROTEIN"/>
    <property type="match status" value="1"/>
</dbReference>
<evidence type="ECO:0000313" key="3">
    <source>
        <dbReference type="EMBL" id="SDW79537.1"/>
    </source>
</evidence>
<name>A0A1H2WG75_9PSEU</name>
<evidence type="ECO:0000256" key="1">
    <source>
        <dbReference type="SAM" id="MobiDB-lite"/>
    </source>
</evidence>
<organism evidence="3 4">
    <name type="scientific">Saccharopolyspora shandongensis</name>
    <dbReference type="NCBI Taxonomy" id="418495"/>
    <lineage>
        <taxon>Bacteria</taxon>
        <taxon>Bacillati</taxon>
        <taxon>Actinomycetota</taxon>
        <taxon>Actinomycetes</taxon>
        <taxon>Pseudonocardiales</taxon>
        <taxon>Pseudonocardiaceae</taxon>
        <taxon>Saccharopolyspora</taxon>
    </lineage>
</organism>
<keyword evidence="4" id="KW-1185">Reference proteome</keyword>
<accession>A0A1H2WG75</accession>
<feature type="compositionally biased region" description="Low complexity" evidence="1">
    <location>
        <begin position="36"/>
        <end position="48"/>
    </location>
</feature>
<dbReference type="Pfam" id="PF12079">
    <property type="entry name" value="DUF3558"/>
    <property type="match status" value="1"/>
</dbReference>
<keyword evidence="2" id="KW-0732">Signal</keyword>
<dbReference type="EMBL" id="FNOK01000005">
    <property type="protein sequence ID" value="SDW79537.1"/>
    <property type="molecule type" value="Genomic_DNA"/>
</dbReference>